<name>A0A1M7ZI04_9BACT</name>
<reference evidence="2" key="1">
    <citation type="submission" date="2016-12" db="EMBL/GenBank/DDBJ databases">
        <authorList>
            <person name="Varghese N."/>
            <person name="Submissions S."/>
        </authorList>
    </citation>
    <scope>NUCLEOTIDE SEQUENCE [LARGE SCALE GENOMIC DNA]</scope>
    <source>
        <strain evidence="2">DSM 25035</strain>
    </source>
</reference>
<dbReference type="STRING" id="1073327.SAMN04488108_3497"/>
<organism evidence="1 2">
    <name type="scientific">Algoriphagus zhangzhouensis</name>
    <dbReference type="NCBI Taxonomy" id="1073327"/>
    <lineage>
        <taxon>Bacteria</taxon>
        <taxon>Pseudomonadati</taxon>
        <taxon>Bacteroidota</taxon>
        <taxon>Cytophagia</taxon>
        <taxon>Cytophagales</taxon>
        <taxon>Cyclobacteriaceae</taxon>
        <taxon>Algoriphagus</taxon>
    </lineage>
</organism>
<dbReference type="AlphaFoldDB" id="A0A1M7ZI04"/>
<accession>A0A1M7ZI04</accession>
<protein>
    <submittedName>
        <fullName evidence="1">Uncharacterized protein</fullName>
    </submittedName>
</protein>
<gene>
    <name evidence="1" type="ORF">SAMN04488108_3497</name>
</gene>
<proteinExistence type="predicted"/>
<evidence type="ECO:0000313" key="2">
    <source>
        <dbReference type="Proteomes" id="UP000184609"/>
    </source>
</evidence>
<sequence length="134" mass="15214">MSDQVENQFFPLSYQEQILDSYDLITSVFGEIGGQNNLSYELDGSLPVIVGSPLDLKTRFKDFISVLVKEKPMNHLSVYVSHIKDPKHWIFTFLVKMGIGDTRRGKEMVLDVDPVKTSLSIPKRGGDCYPIYLL</sequence>
<keyword evidence="2" id="KW-1185">Reference proteome</keyword>
<dbReference type="EMBL" id="FRXN01000005">
    <property type="protein sequence ID" value="SHO64507.1"/>
    <property type="molecule type" value="Genomic_DNA"/>
</dbReference>
<evidence type="ECO:0000313" key="1">
    <source>
        <dbReference type="EMBL" id="SHO64507.1"/>
    </source>
</evidence>
<dbReference type="RefSeq" id="WP_073573093.1">
    <property type="nucleotide sequence ID" value="NZ_FRXN01000005.1"/>
</dbReference>
<dbReference type="Proteomes" id="UP000184609">
    <property type="component" value="Unassembled WGS sequence"/>
</dbReference>
<dbReference type="OrthoDB" id="826960at2"/>